<feature type="signal peptide" evidence="8">
    <location>
        <begin position="1"/>
        <end position="26"/>
    </location>
</feature>
<gene>
    <name evidence="10" type="ORF">SI8410_07009829</name>
</gene>
<dbReference type="InterPro" id="IPR000528">
    <property type="entry name" value="Plant_nsLTP"/>
</dbReference>
<feature type="domain" description="Bifunctional inhibitor/plant lipid transfer protein/seed storage helical" evidence="9">
    <location>
        <begin position="31"/>
        <end position="108"/>
    </location>
</feature>
<dbReference type="GO" id="GO:0008289">
    <property type="term" value="F:lipid binding"/>
    <property type="evidence" value="ECO:0007669"/>
    <property type="project" value="InterPro"/>
</dbReference>
<dbReference type="Gene3D" id="1.10.110.10">
    <property type="entry name" value="Plant lipid-transfer and hydrophobic proteins"/>
    <property type="match status" value="1"/>
</dbReference>
<dbReference type="EMBL" id="LR746270">
    <property type="protein sequence ID" value="CAA7399159.1"/>
    <property type="molecule type" value="Genomic_DNA"/>
</dbReference>
<comment type="subcellular location">
    <subcellularLocation>
        <location evidence="1">Cell membrane</location>
        <topology evidence="1">Lipid-anchor</topology>
        <topology evidence="1">GPI-anchor</topology>
    </subcellularLocation>
</comment>
<sequence length="167" mass="17243">MAPRTLFAVTASLAIVAAVFFREASAQTSGCTASILSLASCLGYITGVDPTPSSSCCGGLASVVKTSPLCLCQVLNGGASQFGVTVNQTQALQLPGACNVETPPASNCNGETPLNPRLKFRLTSPQTCPENPAGPSLVPTHLLTVLSNDRLRCCSCLSTDYYDSPLN</sequence>
<name>A0A7I8KMX1_SPIIN</name>
<feature type="chain" id="PRO_5029573282" description="Bifunctional inhibitor/plant lipid transfer protein/seed storage helical domain-containing protein" evidence="8">
    <location>
        <begin position="27"/>
        <end position="167"/>
    </location>
</feature>
<evidence type="ECO:0000256" key="8">
    <source>
        <dbReference type="SAM" id="SignalP"/>
    </source>
</evidence>
<dbReference type="GO" id="GO:0005886">
    <property type="term" value="C:plasma membrane"/>
    <property type="evidence" value="ECO:0007669"/>
    <property type="project" value="UniProtKB-SubCell"/>
</dbReference>
<evidence type="ECO:0000259" key="9">
    <source>
        <dbReference type="SMART" id="SM00499"/>
    </source>
</evidence>
<dbReference type="SUPFAM" id="SSF47699">
    <property type="entry name" value="Bifunctional inhibitor/lipid-transfer protein/seed storage 2S albumin"/>
    <property type="match status" value="1"/>
</dbReference>
<dbReference type="FunFam" id="1.10.110.10:FF:000001">
    <property type="entry name" value="Bifunctional inhibitor/lipid-transfer protein/seed storage 2S albumin superfamily protein"/>
    <property type="match status" value="1"/>
</dbReference>
<dbReference type="AlphaFoldDB" id="A0A7I8KMX1"/>
<proteinExistence type="inferred from homology"/>
<dbReference type="PRINTS" id="PR00382">
    <property type="entry name" value="LIPIDTRNSFER"/>
</dbReference>
<keyword evidence="6" id="KW-0325">Glycoprotein</keyword>
<dbReference type="CDD" id="cd00010">
    <property type="entry name" value="AAI_LTSS"/>
    <property type="match status" value="1"/>
</dbReference>
<dbReference type="Proteomes" id="UP000663760">
    <property type="component" value="Chromosome 7"/>
</dbReference>
<keyword evidence="5" id="KW-1015">Disulfide bond</keyword>
<evidence type="ECO:0000313" key="11">
    <source>
        <dbReference type="Proteomes" id="UP000663760"/>
    </source>
</evidence>
<evidence type="ECO:0000256" key="6">
    <source>
        <dbReference type="ARBA" id="ARBA00023180"/>
    </source>
</evidence>
<keyword evidence="7" id="KW-0449">Lipoprotein</keyword>
<reference evidence="10" key="1">
    <citation type="submission" date="2020-02" db="EMBL/GenBank/DDBJ databases">
        <authorList>
            <person name="Scholz U."/>
            <person name="Mascher M."/>
            <person name="Fiebig A."/>
        </authorList>
    </citation>
    <scope>NUCLEOTIDE SEQUENCE</scope>
</reference>
<keyword evidence="11" id="KW-1185">Reference proteome</keyword>
<evidence type="ECO:0000313" key="10">
    <source>
        <dbReference type="EMBL" id="CAA7399159.1"/>
    </source>
</evidence>
<evidence type="ECO:0000256" key="4">
    <source>
        <dbReference type="ARBA" id="ARBA00022729"/>
    </source>
</evidence>
<evidence type="ECO:0000256" key="2">
    <source>
        <dbReference type="ARBA" id="ARBA00009748"/>
    </source>
</evidence>
<organism evidence="10 11">
    <name type="scientific">Spirodela intermedia</name>
    <name type="common">Intermediate duckweed</name>
    <dbReference type="NCBI Taxonomy" id="51605"/>
    <lineage>
        <taxon>Eukaryota</taxon>
        <taxon>Viridiplantae</taxon>
        <taxon>Streptophyta</taxon>
        <taxon>Embryophyta</taxon>
        <taxon>Tracheophyta</taxon>
        <taxon>Spermatophyta</taxon>
        <taxon>Magnoliopsida</taxon>
        <taxon>Liliopsida</taxon>
        <taxon>Araceae</taxon>
        <taxon>Lemnoideae</taxon>
        <taxon>Spirodela</taxon>
    </lineage>
</organism>
<dbReference type="PANTHER" id="PTHR33044">
    <property type="entry name" value="BIFUNCTIONAL INHIBITOR/LIPID-TRANSFER PROTEIN/SEED STORAGE 2S ALBUMIN SUPERFAMILY PROTEIN-RELATED"/>
    <property type="match status" value="1"/>
</dbReference>
<protein>
    <recommendedName>
        <fullName evidence="9">Bifunctional inhibitor/plant lipid transfer protein/seed storage helical domain-containing protein</fullName>
    </recommendedName>
</protein>
<keyword evidence="3" id="KW-0336">GPI-anchor</keyword>
<evidence type="ECO:0000256" key="3">
    <source>
        <dbReference type="ARBA" id="ARBA00022622"/>
    </source>
</evidence>
<dbReference type="InterPro" id="IPR036312">
    <property type="entry name" value="Bifun_inhib/LTP/seed_sf"/>
</dbReference>
<accession>A0A7I8KMX1</accession>
<evidence type="ECO:0000256" key="1">
    <source>
        <dbReference type="ARBA" id="ARBA00004609"/>
    </source>
</evidence>
<comment type="similarity">
    <text evidence="2">Belongs to the plant LTP family.</text>
</comment>
<dbReference type="InterPro" id="IPR043325">
    <property type="entry name" value="LTSS"/>
</dbReference>
<keyword evidence="3" id="KW-0472">Membrane</keyword>
<dbReference type="InterPro" id="IPR016140">
    <property type="entry name" value="Bifunc_inhib/LTP/seed_store"/>
</dbReference>
<dbReference type="Pfam" id="PF14368">
    <property type="entry name" value="LTP_2"/>
    <property type="match status" value="1"/>
</dbReference>
<evidence type="ECO:0000256" key="5">
    <source>
        <dbReference type="ARBA" id="ARBA00023157"/>
    </source>
</evidence>
<evidence type="ECO:0000256" key="7">
    <source>
        <dbReference type="ARBA" id="ARBA00023288"/>
    </source>
</evidence>
<dbReference type="GO" id="GO:0006869">
    <property type="term" value="P:lipid transport"/>
    <property type="evidence" value="ECO:0007669"/>
    <property type="project" value="InterPro"/>
</dbReference>
<dbReference type="OrthoDB" id="911994at2759"/>
<dbReference type="SMART" id="SM00499">
    <property type="entry name" value="AAI"/>
    <property type="match status" value="1"/>
</dbReference>
<dbReference type="GO" id="GO:0098552">
    <property type="term" value="C:side of membrane"/>
    <property type="evidence" value="ECO:0007669"/>
    <property type="project" value="UniProtKB-KW"/>
</dbReference>
<keyword evidence="4 8" id="KW-0732">Signal</keyword>